<gene>
    <name evidence="12" type="primary">mtgA_10</name>
    <name evidence="12" type="ORF">GALL_376220</name>
</gene>
<proteinExistence type="inferred from homology"/>
<keyword evidence="6" id="KW-0133">Cell shape</keyword>
<keyword evidence="3 12" id="KW-0328">Glycosyltransferase</keyword>
<keyword evidence="7" id="KW-0573">Peptidoglycan synthesis</keyword>
<dbReference type="GO" id="GO:0016020">
    <property type="term" value="C:membrane"/>
    <property type="evidence" value="ECO:0007669"/>
    <property type="project" value="InterPro"/>
</dbReference>
<dbReference type="PANTHER" id="PTHR30400:SF0">
    <property type="entry name" value="BIOSYNTHETIC PEPTIDOGLYCAN TRANSGLYCOSYLASE"/>
    <property type="match status" value="1"/>
</dbReference>
<evidence type="ECO:0000256" key="5">
    <source>
        <dbReference type="ARBA" id="ARBA00022692"/>
    </source>
</evidence>
<evidence type="ECO:0000256" key="4">
    <source>
        <dbReference type="ARBA" id="ARBA00022679"/>
    </source>
</evidence>
<keyword evidence="9" id="KW-0472">Membrane</keyword>
<dbReference type="HAMAP" id="MF_00766">
    <property type="entry name" value="PGT_MtgA"/>
    <property type="match status" value="1"/>
</dbReference>
<evidence type="ECO:0000256" key="8">
    <source>
        <dbReference type="ARBA" id="ARBA00022989"/>
    </source>
</evidence>
<keyword evidence="5" id="KW-0812">Transmembrane</keyword>
<keyword evidence="10" id="KW-0961">Cell wall biogenesis/degradation</keyword>
<dbReference type="GO" id="GO:0009252">
    <property type="term" value="P:peptidoglycan biosynthetic process"/>
    <property type="evidence" value="ECO:0007669"/>
    <property type="project" value="UniProtKB-KW"/>
</dbReference>
<keyword evidence="8" id="KW-1133">Transmembrane helix</keyword>
<evidence type="ECO:0000313" key="12">
    <source>
        <dbReference type="EMBL" id="OIQ80617.1"/>
    </source>
</evidence>
<dbReference type="InterPro" id="IPR036950">
    <property type="entry name" value="PBP_transglycosylase"/>
</dbReference>
<evidence type="ECO:0000256" key="6">
    <source>
        <dbReference type="ARBA" id="ARBA00022960"/>
    </source>
</evidence>
<accession>A0A1J5QAF9</accession>
<protein>
    <submittedName>
        <fullName evidence="12">Monofunctional biosynthetic peptidoglycan transglycosylase</fullName>
        <ecNumber evidence="12">2.4.2.-</ecNumber>
    </submittedName>
</protein>
<feature type="domain" description="Glycosyl transferase family 51" evidence="11">
    <location>
        <begin position="61"/>
        <end position="222"/>
    </location>
</feature>
<dbReference type="SUPFAM" id="SSF53955">
    <property type="entry name" value="Lysozyme-like"/>
    <property type="match status" value="1"/>
</dbReference>
<dbReference type="InterPro" id="IPR001264">
    <property type="entry name" value="Glyco_trans_51"/>
</dbReference>
<organism evidence="12">
    <name type="scientific">mine drainage metagenome</name>
    <dbReference type="NCBI Taxonomy" id="410659"/>
    <lineage>
        <taxon>unclassified sequences</taxon>
        <taxon>metagenomes</taxon>
        <taxon>ecological metagenomes</taxon>
    </lineage>
</organism>
<comment type="caution">
    <text evidence="12">The sequence shown here is derived from an EMBL/GenBank/DDBJ whole genome shotgun (WGS) entry which is preliminary data.</text>
</comment>
<dbReference type="GO" id="GO:0009274">
    <property type="term" value="C:peptidoglycan-based cell wall"/>
    <property type="evidence" value="ECO:0007669"/>
    <property type="project" value="InterPro"/>
</dbReference>
<sequence>MARDRSRRRGLLLLALCAPLLLQGYFAVCIALWRVLPVTTGSFMRAGQLRLLRSGDSGAWRHDWRSLDAISPWLARSVVASEDATFASNDGVDWDALRDAWRRNHERRNERHHRVVGGSTITQQLAKNLFLSPQRSYWRKAQELVITFMLEAILGKRRILEVYLNSVEWGDGVYGAEAAAQHYFHRPAARLSRLQAARLAVMLPAPRFFERHFGGAYLSSRSGVIAARAQDVALPPLR</sequence>
<keyword evidence="2" id="KW-0997">Cell inner membrane</keyword>
<dbReference type="EMBL" id="MLJW01001035">
    <property type="protein sequence ID" value="OIQ80617.1"/>
    <property type="molecule type" value="Genomic_DNA"/>
</dbReference>
<evidence type="ECO:0000256" key="7">
    <source>
        <dbReference type="ARBA" id="ARBA00022984"/>
    </source>
</evidence>
<dbReference type="InterPro" id="IPR011812">
    <property type="entry name" value="Pep_trsgly"/>
</dbReference>
<dbReference type="GO" id="GO:0071555">
    <property type="term" value="P:cell wall organization"/>
    <property type="evidence" value="ECO:0007669"/>
    <property type="project" value="UniProtKB-KW"/>
</dbReference>
<dbReference type="GO" id="GO:0016763">
    <property type="term" value="F:pentosyltransferase activity"/>
    <property type="evidence" value="ECO:0007669"/>
    <property type="project" value="InterPro"/>
</dbReference>
<dbReference type="InterPro" id="IPR023346">
    <property type="entry name" value="Lysozyme-like_dom_sf"/>
</dbReference>
<dbReference type="Gene3D" id="1.10.3810.10">
    <property type="entry name" value="Biosynthetic peptidoglycan transglycosylase-like"/>
    <property type="match status" value="1"/>
</dbReference>
<evidence type="ECO:0000256" key="3">
    <source>
        <dbReference type="ARBA" id="ARBA00022676"/>
    </source>
</evidence>
<dbReference type="EC" id="2.4.2.-" evidence="12"/>
<evidence type="ECO:0000259" key="11">
    <source>
        <dbReference type="Pfam" id="PF00912"/>
    </source>
</evidence>
<keyword evidence="4 12" id="KW-0808">Transferase</keyword>
<dbReference type="NCBIfam" id="TIGR02070">
    <property type="entry name" value="mono_pep_trsgly"/>
    <property type="match status" value="1"/>
</dbReference>
<name>A0A1J5QAF9_9ZZZZ</name>
<evidence type="ECO:0000256" key="2">
    <source>
        <dbReference type="ARBA" id="ARBA00022519"/>
    </source>
</evidence>
<keyword evidence="1" id="KW-1003">Cell membrane</keyword>
<dbReference type="Pfam" id="PF00912">
    <property type="entry name" value="Transgly"/>
    <property type="match status" value="1"/>
</dbReference>
<reference evidence="12" key="1">
    <citation type="submission" date="2016-10" db="EMBL/GenBank/DDBJ databases">
        <title>Sequence of Gallionella enrichment culture.</title>
        <authorList>
            <person name="Poehlein A."/>
            <person name="Muehling M."/>
            <person name="Daniel R."/>
        </authorList>
    </citation>
    <scope>NUCLEOTIDE SEQUENCE</scope>
</reference>
<evidence type="ECO:0000256" key="10">
    <source>
        <dbReference type="ARBA" id="ARBA00023316"/>
    </source>
</evidence>
<dbReference type="GO" id="GO:0008360">
    <property type="term" value="P:regulation of cell shape"/>
    <property type="evidence" value="ECO:0007669"/>
    <property type="project" value="UniProtKB-KW"/>
</dbReference>
<dbReference type="PANTHER" id="PTHR30400">
    <property type="entry name" value="MONOFUNCTIONAL BIOSYNTHETIC PEPTIDOGLYCAN TRANSGLYCOSYLASE"/>
    <property type="match status" value="1"/>
</dbReference>
<dbReference type="AlphaFoldDB" id="A0A1J5QAF9"/>
<evidence type="ECO:0000256" key="9">
    <source>
        <dbReference type="ARBA" id="ARBA00023136"/>
    </source>
</evidence>
<evidence type="ECO:0000256" key="1">
    <source>
        <dbReference type="ARBA" id="ARBA00022475"/>
    </source>
</evidence>